<dbReference type="SUPFAM" id="SSF53187">
    <property type="entry name" value="Zn-dependent exopeptidases"/>
    <property type="match status" value="1"/>
</dbReference>
<sequence length="347" mass="38829">MRRFFSFFVALLANAFAVASNASNVSSINLLSESQKLGFSVQWDSLSASGIIERAGHRVSFRADDPFVLQDCRKMELSDAPEIRDGVLYVSQRFIDSVSRFLRDSAYGENSFRVKAILIDPGHGGKDPGAMATHKSGSGKIQILEKDVNLRASLLLYEKLKAAYPDKQILLTRRKDIDLPLDKRTEIANSIKLSENEAAIFVSVHSNSSPDKRASGYEVWYLDPAYRRTVLEKGAESDSALYNIVNAMMEEEFTMESMIISKLIIDGIQAQVGTEANLRGIKSEEWYVVRNSNMPAVLIELGFVSNEDEARKLLDDDYLKKLSLGIYNGLSAFVTHFERSHGFTEMN</sequence>
<evidence type="ECO:0000256" key="1">
    <source>
        <dbReference type="ARBA" id="ARBA00001561"/>
    </source>
</evidence>
<evidence type="ECO:0000313" key="7">
    <source>
        <dbReference type="Proteomes" id="UP000003571"/>
    </source>
</evidence>
<dbReference type="EMBL" id="AGRW01000054">
    <property type="protein sequence ID" value="EIC00694.1"/>
    <property type="molecule type" value="Genomic_DNA"/>
</dbReference>
<accession>H7EP61</accession>
<dbReference type="Pfam" id="PF07833">
    <property type="entry name" value="Cu_amine_oxidN1"/>
    <property type="match status" value="1"/>
</dbReference>
<keyword evidence="7" id="KW-1185">Reference proteome</keyword>
<dbReference type="RefSeq" id="WP_002706368.1">
    <property type="nucleotide sequence ID" value="NZ_AGRW01000054.1"/>
</dbReference>
<feature type="signal peptide" evidence="4">
    <location>
        <begin position="1"/>
        <end position="22"/>
    </location>
</feature>
<evidence type="ECO:0000256" key="2">
    <source>
        <dbReference type="ARBA" id="ARBA00011901"/>
    </source>
</evidence>
<evidence type="ECO:0000256" key="4">
    <source>
        <dbReference type="SAM" id="SignalP"/>
    </source>
</evidence>
<dbReference type="Pfam" id="PF01520">
    <property type="entry name" value="Amidase_3"/>
    <property type="match status" value="1"/>
</dbReference>
<keyword evidence="4" id="KW-0732">Signal</keyword>
<dbReference type="Proteomes" id="UP000003571">
    <property type="component" value="Unassembled WGS sequence"/>
</dbReference>
<dbReference type="OrthoDB" id="9806267at2"/>
<feature type="chain" id="PRO_5003608815" description="N-acetylmuramoyl-L-alanine amidase" evidence="4">
    <location>
        <begin position="23"/>
        <end position="347"/>
    </location>
</feature>
<feature type="domain" description="MurNAc-LAA" evidence="5">
    <location>
        <begin position="185"/>
        <end position="331"/>
    </location>
</feature>
<comment type="caution">
    <text evidence="6">The sequence shown here is derived from an EMBL/GenBank/DDBJ whole genome shotgun (WGS) entry which is preliminary data.</text>
</comment>
<comment type="catalytic activity">
    <reaction evidence="1">
        <text>Hydrolyzes the link between N-acetylmuramoyl residues and L-amino acid residues in certain cell-wall glycopeptides.</text>
        <dbReference type="EC" id="3.5.1.28"/>
    </reaction>
</comment>
<dbReference type="GO" id="GO:0008745">
    <property type="term" value="F:N-acetylmuramoyl-L-alanine amidase activity"/>
    <property type="evidence" value="ECO:0007669"/>
    <property type="project" value="UniProtKB-EC"/>
</dbReference>
<dbReference type="SMART" id="SM00646">
    <property type="entry name" value="Ami_3"/>
    <property type="match status" value="1"/>
</dbReference>
<name>H7EP61_9SPIR</name>
<dbReference type="InterPro" id="IPR002508">
    <property type="entry name" value="MurNAc-LAA_cat"/>
</dbReference>
<dbReference type="InterPro" id="IPR012854">
    <property type="entry name" value="Cu_amine_oxidase-like_N"/>
</dbReference>
<dbReference type="InterPro" id="IPR036582">
    <property type="entry name" value="Mao_N_sf"/>
</dbReference>
<dbReference type="SUPFAM" id="SSF55383">
    <property type="entry name" value="Copper amine oxidase, domain N"/>
    <property type="match status" value="1"/>
</dbReference>
<reference evidence="6 7" key="1">
    <citation type="submission" date="2011-09" db="EMBL/GenBank/DDBJ databases">
        <title>The draft genome of Treponema saccharophilum DSM 2985.</title>
        <authorList>
            <consortium name="US DOE Joint Genome Institute (JGI-PGF)"/>
            <person name="Lucas S."/>
            <person name="Copeland A."/>
            <person name="Lapidus A."/>
            <person name="Glavina del Rio T."/>
            <person name="Dalin E."/>
            <person name="Tice H."/>
            <person name="Bruce D."/>
            <person name="Goodwin L."/>
            <person name="Pitluck S."/>
            <person name="Peters L."/>
            <person name="Kyrpides N."/>
            <person name="Mavromatis K."/>
            <person name="Ivanova N."/>
            <person name="Markowitz V."/>
            <person name="Cheng J.-F."/>
            <person name="Hugenholtz P."/>
            <person name="Woyke T."/>
            <person name="Wu D."/>
            <person name="Gronow S."/>
            <person name="Wellnitz S."/>
            <person name="Brambilla E."/>
            <person name="Klenk H.-P."/>
            <person name="Eisen J.A."/>
        </authorList>
    </citation>
    <scope>NUCLEOTIDE SEQUENCE [LARGE SCALE GENOMIC DNA]</scope>
    <source>
        <strain evidence="6 7">DSM 2985</strain>
    </source>
</reference>
<organism evidence="6 7">
    <name type="scientific">Treponema saccharophilum DSM 2985</name>
    <dbReference type="NCBI Taxonomy" id="907348"/>
    <lineage>
        <taxon>Bacteria</taxon>
        <taxon>Pseudomonadati</taxon>
        <taxon>Spirochaetota</taxon>
        <taxon>Spirochaetia</taxon>
        <taxon>Spirochaetales</taxon>
        <taxon>Treponemataceae</taxon>
        <taxon>Treponema</taxon>
    </lineage>
</organism>
<dbReference type="AlphaFoldDB" id="H7EP61"/>
<evidence type="ECO:0000259" key="5">
    <source>
        <dbReference type="SMART" id="SM00646"/>
    </source>
</evidence>
<dbReference type="Gene3D" id="3.40.630.40">
    <property type="entry name" value="Zn-dependent exopeptidases"/>
    <property type="match status" value="1"/>
</dbReference>
<dbReference type="eggNOG" id="COG0860">
    <property type="taxonomic scope" value="Bacteria"/>
</dbReference>
<keyword evidence="3 6" id="KW-0378">Hydrolase</keyword>
<dbReference type="GO" id="GO:0030288">
    <property type="term" value="C:outer membrane-bounded periplasmic space"/>
    <property type="evidence" value="ECO:0007669"/>
    <property type="project" value="TreeGrafter"/>
</dbReference>
<gene>
    <name evidence="6" type="ORF">TresaDRAFT_0167</name>
</gene>
<dbReference type="PATRIC" id="fig|907348.3.peg.2753"/>
<dbReference type="PANTHER" id="PTHR30404:SF0">
    <property type="entry name" value="N-ACETYLMURAMOYL-L-ALANINE AMIDASE AMIC"/>
    <property type="match status" value="1"/>
</dbReference>
<protein>
    <recommendedName>
        <fullName evidence="2">N-acetylmuramoyl-L-alanine amidase</fullName>
        <ecNumber evidence="2">3.5.1.28</ecNumber>
    </recommendedName>
</protein>
<proteinExistence type="predicted"/>
<dbReference type="PANTHER" id="PTHR30404">
    <property type="entry name" value="N-ACETYLMURAMOYL-L-ALANINE AMIDASE"/>
    <property type="match status" value="1"/>
</dbReference>
<evidence type="ECO:0000256" key="3">
    <source>
        <dbReference type="ARBA" id="ARBA00022801"/>
    </source>
</evidence>
<dbReference type="STRING" id="907348.TresaDRAFT_0167"/>
<dbReference type="CDD" id="cd02696">
    <property type="entry name" value="MurNAc-LAA"/>
    <property type="match status" value="1"/>
</dbReference>
<dbReference type="EC" id="3.5.1.28" evidence="2"/>
<dbReference type="Gene3D" id="3.30.457.10">
    <property type="entry name" value="Copper amine oxidase-like, N-terminal domain"/>
    <property type="match status" value="1"/>
</dbReference>
<dbReference type="GO" id="GO:0009253">
    <property type="term" value="P:peptidoglycan catabolic process"/>
    <property type="evidence" value="ECO:0007669"/>
    <property type="project" value="InterPro"/>
</dbReference>
<dbReference type="InterPro" id="IPR050695">
    <property type="entry name" value="N-acetylmuramoyl_amidase_3"/>
</dbReference>
<evidence type="ECO:0000313" key="6">
    <source>
        <dbReference type="EMBL" id="EIC00694.1"/>
    </source>
</evidence>